<feature type="binding site" evidence="8 10">
    <location>
        <position position="112"/>
    </location>
    <ligand>
        <name>substrate</name>
    </ligand>
</feature>
<evidence type="ECO:0000256" key="5">
    <source>
        <dbReference type="ARBA" id="ARBA00011193"/>
    </source>
</evidence>
<dbReference type="CDD" id="cd00466">
    <property type="entry name" value="DHQase_II"/>
    <property type="match status" value="1"/>
</dbReference>
<dbReference type="GO" id="GO:0008652">
    <property type="term" value="P:amino acid biosynthetic process"/>
    <property type="evidence" value="ECO:0007669"/>
    <property type="project" value="UniProtKB-KW"/>
</dbReference>
<dbReference type="PANTHER" id="PTHR21272:SF3">
    <property type="entry name" value="CATABOLIC 3-DEHYDROQUINASE"/>
    <property type="match status" value="1"/>
</dbReference>
<dbReference type="HAMAP" id="MF_00169">
    <property type="entry name" value="AroQ"/>
    <property type="match status" value="1"/>
</dbReference>
<comment type="pathway">
    <text evidence="3 8">Metabolic intermediate biosynthesis; chorismate biosynthesis; chorismate from D-erythrose 4-phosphate and phosphoenolpyruvate: step 3/7.</text>
</comment>
<gene>
    <name evidence="8" type="primary">aroQ</name>
    <name evidence="13" type="ORF">BECKFM1743A_GA0114220_101059</name>
    <name evidence="14" type="ORF">BECKFM1743B_GA0114221_1010311</name>
    <name evidence="12" type="ORF">BECKFM1743C_GA0114222_101119</name>
</gene>
<evidence type="ECO:0000313" key="14">
    <source>
        <dbReference type="EMBL" id="VFK09389.1"/>
    </source>
</evidence>
<feature type="active site" description="Proton acceptor" evidence="8 9">
    <location>
        <position position="23"/>
    </location>
</feature>
<organism evidence="14">
    <name type="scientific">Candidatus Kentrum sp. FM</name>
    <dbReference type="NCBI Taxonomy" id="2126340"/>
    <lineage>
        <taxon>Bacteria</taxon>
        <taxon>Pseudomonadati</taxon>
        <taxon>Pseudomonadota</taxon>
        <taxon>Gammaproteobacteria</taxon>
        <taxon>Candidatus Kentrum</taxon>
    </lineage>
</organism>
<proteinExistence type="inferred from homology"/>
<feature type="binding site" evidence="8 10">
    <location>
        <position position="88"/>
    </location>
    <ligand>
        <name>substrate</name>
    </ligand>
</feature>
<evidence type="ECO:0000256" key="10">
    <source>
        <dbReference type="PIRSR" id="PIRSR001399-2"/>
    </source>
</evidence>
<dbReference type="Pfam" id="PF01220">
    <property type="entry name" value="DHquinase_II"/>
    <property type="match status" value="1"/>
</dbReference>
<sequence length="145" mass="16434">MAKLLLLHGPNLNLLGEREPTLYGNQRLAEINQRLVLLARERGRELMCFQSNAEHELIDRIYTAKEQDIAFIIINPAAFTHTSIALRDAFLAVAIPFIEVHLSNIYQREPFRHHSYLSDIAAGIIIGLGPRGYELALRAAMEYVP</sequence>
<dbReference type="Gene3D" id="3.40.50.9100">
    <property type="entry name" value="Dehydroquinase, class II"/>
    <property type="match status" value="1"/>
</dbReference>
<accession>A0A450VX70</accession>
<dbReference type="NCBIfam" id="NF003806">
    <property type="entry name" value="PRK05395.1-3"/>
    <property type="match status" value="1"/>
</dbReference>
<evidence type="ECO:0000256" key="4">
    <source>
        <dbReference type="ARBA" id="ARBA00011037"/>
    </source>
</evidence>
<dbReference type="UniPathway" id="UPA00053">
    <property type="reaction ID" value="UER00086"/>
</dbReference>
<keyword evidence="8" id="KW-0057">Aromatic amino acid biosynthesis</keyword>
<feature type="binding site" evidence="8 10">
    <location>
        <position position="75"/>
    </location>
    <ligand>
        <name>substrate</name>
    </ligand>
</feature>
<dbReference type="InterPro" id="IPR001874">
    <property type="entry name" value="DHquinase_II"/>
</dbReference>
<evidence type="ECO:0000256" key="7">
    <source>
        <dbReference type="ARBA" id="ARBA00023239"/>
    </source>
</evidence>
<reference evidence="14" key="1">
    <citation type="submission" date="2019-02" db="EMBL/GenBank/DDBJ databases">
        <authorList>
            <person name="Gruber-Vodicka R. H."/>
            <person name="Seah K. B. B."/>
        </authorList>
    </citation>
    <scope>NUCLEOTIDE SEQUENCE</scope>
    <source>
        <strain evidence="13">BECK_BZ163</strain>
        <strain evidence="14">BECK_BZ164</strain>
        <strain evidence="12">BECK_BZ165</strain>
    </source>
</reference>
<dbReference type="GO" id="GO:0009073">
    <property type="term" value="P:aromatic amino acid family biosynthetic process"/>
    <property type="evidence" value="ECO:0007669"/>
    <property type="project" value="UniProtKB-KW"/>
</dbReference>
<protein>
    <recommendedName>
        <fullName evidence="6 8">3-dehydroquinate dehydratase</fullName>
        <shortName evidence="8">3-dehydroquinase</shortName>
        <ecNumber evidence="6 8">4.2.1.10</ecNumber>
    </recommendedName>
    <alternativeName>
        <fullName evidence="8">Type II DHQase</fullName>
    </alternativeName>
</protein>
<comment type="similarity">
    <text evidence="4 8">Belongs to the type-II 3-dehydroquinase family.</text>
</comment>
<evidence type="ECO:0000256" key="9">
    <source>
        <dbReference type="PIRSR" id="PIRSR001399-1"/>
    </source>
</evidence>
<dbReference type="AlphaFoldDB" id="A0A450VX70"/>
<evidence type="ECO:0000256" key="2">
    <source>
        <dbReference type="ARBA" id="ARBA00003924"/>
    </source>
</evidence>
<keyword evidence="7 8" id="KW-0456">Lyase</keyword>
<dbReference type="EC" id="4.2.1.10" evidence="6 8"/>
<evidence type="ECO:0000256" key="11">
    <source>
        <dbReference type="PIRSR" id="PIRSR001399-3"/>
    </source>
</evidence>
<dbReference type="PROSITE" id="PS01029">
    <property type="entry name" value="DEHYDROQUINASE_II"/>
    <property type="match status" value="1"/>
</dbReference>
<dbReference type="InterPro" id="IPR036441">
    <property type="entry name" value="DHquinase_II_sf"/>
</dbReference>
<dbReference type="NCBIfam" id="NF003807">
    <property type="entry name" value="PRK05395.1-4"/>
    <property type="match status" value="1"/>
</dbReference>
<evidence type="ECO:0000256" key="6">
    <source>
        <dbReference type="ARBA" id="ARBA00012060"/>
    </source>
</evidence>
<comment type="catalytic activity">
    <reaction evidence="1 8">
        <text>3-dehydroquinate = 3-dehydroshikimate + H2O</text>
        <dbReference type="Rhea" id="RHEA:21096"/>
        <dbReference type="ChEBI" id="CHEBI:15377"/>
        <dbReference type="ChEBI" id="CHEBI:16630"/>
        <dbReference type="ChEBI" id="CHEBI:32364"/>
        <dbReference type="EC" id="4.2.1.10"/>
    </reaction>
</comment>
<evidence type="ECO:0000313" key="12">
    <source>
        <dbReference type="EMBL" id="VFJ52666.1"/>
    </source>
</evidence>
<keyword evidence="8" id="KW-0028">Amino-acid biosynthesis</keyword>
<dbReference type="PANTHER" id="PTHR21272">
    <property type="entry name" value="CATABOLIC 3-DEHYDROQUINASE"/>
    <property type="match status" value="1"/>
</dbReference>
<dbReference type="GO" id="GO:0003855">
    <property type="term" value="F:3-dehydroquinate dehydratase activity"/>
    <property type="evidence" value="ECO:0007669"/>
    <property type="project" value="UniProtKB-UniRule"/>
</dbReference>
<feature type="binding site" evidence="8 10">
    <location>
        <position position="81"/>
    </location>
    <ligand>
        <name>substrate</name>
    </ligand>
</feature>
<comment type="subunit">
    <text evidence="5 8">Homododecamer.</text>
</comment>
<dbReference type="GO" id="GO:0019631">
    <property type="term" value="P:quinate catabolic process"/>
    <property type="evidence" value="ECO:0007669"/>
    <property type="project" value="TreeGrafter"/>
</dbReference>
<evidence type="ECO:0000256" key="8">
    <source>
        <dbReference type="HAMAP-Rule" id="MF_00169"/>
    </source>
</evidence>
<feature type="active site" description="Proton donor" evidence="8 9">
    <location>
        <position position="101"/>
    </location>
</feature>
<comment type="function">
    <text evidence="2 8">Catalyzes a trans-dehydration via an enolate intermediate.</text>
</comment>
<evidence type="ECO:0000313" key="13">
    <source>
        <dbReference type="EMBL" id="VFJ52679.1"/>
    </source>
</evidence>
<dbReference type="NCBIfam" id="NF003804">
    <property type="entry name" value="PRK05395.1-1"/>
    <property type="match status" value="1"/>
</dbReference>
<dbReference type="EMBL" id="CAADFL010000103">
    <property type="protein sequence ID" value="VFK09389.1"/>
    <property type="molecule type" value="Genomic_DNA"/>
</dbReference>
<evidence type="ECO:0000256" key="1">
    <source>
        <dbReference type="ARBA" id="ARBA00001864"/>
    </source>
</evidence>
<dbReference type="EMBL" id="CAADEZ010000105">
    <property type="protein sequence ID" value="VFJ52679.1"/>
    <property type="molecule type" value="Genomic_DNA"/>
</dbReference>
<dbReference type="SUPFAM" id="SSF52304">
    <property type="entry name" value="Type II 3-dehydroquinate dehydratase"/>
    <property type="match status" value="1"/>
</dbReference>
<dbReference type="NCBIfam" id="TIGR01088">
    <property type="entry name" value="aroQ"/>
    <property type="match status" value="1"/>
</dbReference>
<name>A0A450VX70_9GAMM</name>
<dbReference type="EMBL" id="CAADFA010000111">
    <property type="protein sequence ID" value="VFJ52666.1"/>
    <property type="molecule type" value="Genomic_DNA"/>
</dbReference>
<dbReference type="PIRSF" id="PIRSF001399">
    <property type="entry name" value="DHquinase_II"/>
    <property type="match status" value="1"/>
</dbReference>
<feature type="site" description="Transition state stabilizer" evidence="8 11">
    <location>
        <position position="18"/>
    </location>
</feature>
<dbReference type="InterPro" id="IPR018509">
    <property type="entry name" value="DHquinase_II_CS"/>
</dbReference>
<dbReference type="GO" id="GO:0009423">
    <property type="term" value="P:chorismate biosynthetic process"/>
    <property type="evidence" value="ECO:0007669"/>
    <property type="project" value="UniProtKB-UniRule"/>
</dbReference>
<feature type="binding site" evidence="8 10">
    <location>
        <begin position="102"/>
        <end position="103"/>
    </location>
    <ligand>
        <name>substrate</name>
    </ligand>
</feature>
<dbReference type="NCBIfam" id="NF003805">
    <property type="entry name" value="PRK05395.1-2"/>
    <property type="match status" value="1"/>
</dbReference>
<evidence type="ECO:0000256" key="3">
    <source>
        <dbReference type="ARBA" id="ARBA00004902"/>
    </source>
</evidence>